<dbReference type="EMBL" id="CP092873">
    <property type="protein sequence ID" value="UYV74142.1"/>
    <property type="molecule type" value="Genomic_DNA"/>
</dbReference>
<name>A0ABY6KZ25_9ARAC</name>
<feature type="domain" description="Helix-turn-helix" evidence="1">
    <location>
        <begin position="367"/>
        <end position="423"/>
    </location>
</feature>
<dbReference type="PANTHER" id="PTHR21301">
    <property type="entry name" value="REVERSE TRANSCRIPTASE"/>
    <property type="match status" value="1"/>
</dbReference>
<organism evidence="2 3">
    <name type="scientific">Cordylochernes scorpioides</name>
    <dbReference type="NCBI Taxonomy" id="51811"/>
    <lineage>
        <taxon>Eukaryota</taxon>
        <taxon>Metazoa</taxon>
        <taxon>Ecdysozoa</taxon>
        <taxon>Arthropoda</taxon>
        <taxon>Chelicerata</taxon>
        <taxon>Arachnida</taxon>
        <taxon>Pseudoscorpiones</taxon>
        <taxon>Cheliferoidea</taxon>
        <taxon>Chernetidae</taxon>
        <taxon>Cordylochernes</taxon>
    </lineage>
</organism>
<dbReference type="Pfam" id="PF26215">
    <property type="entry name" value="HTH_animal"/>
    <property type="match status" value="2"/>
</dbReference>
<dbReference type="Proteomes" id="UP001235939">
    <property type="component" value="Chromosome 11"/>
</dbReference>
<reference evidence="2 3" key="1">
    <citation type="submission" date="2022-01" db="EMBL/GenBank/DDBJ databases">
        <title>A chromosomal length assembly of Cordylochernes scorpioides.</title>
        <authorList>
            <person name="Zeh D."/>
            <person name="Zeh J."/>
        </authorList>
    </citation>
    <scope>NUCLEOTIDE SEQUENCE [LARGE SCALE GENOMIC DNA]</scope>
    <source>
        <strain evidence="2">IN4F17</strain>
        <tissue evidence="2">Whole Body</tissue>
    </source>
</reference>
<gene>
    <name evidence="2" type="ORF">LAZ67_11002234</name>
</gene>
<feature type="domain" description="Helix-turn-helix" evidence="1">
    <location>
        <begin position="117"/>
        <end position="174"/>
    </location>
</feature>
<dbReference type="InterPro" id="IPR058912">
    <property type="entry name" value="HTH_animal"/>
</dbReference>
<sequence>MNVGAWGLQGRYSAGKPYLVDQWANFERWRVLQLPSWRLTSAVVSVRNEVMTGWGRRVATMAMMLLMVLERLRICEKHPWVLDFSNCFWALSDILIIRTPSHYHTTVYHKINNPTFYTNFKSFCPLSHRINTVRTLTKRLVTHCSLPIFRSLEFSNIKKQLALSQYPHHFIHKYQYNPAHMKPMLPHRNTCILPYSTQSAAISHLLKSYGINTFFKNNKSLATILRHPITRLQRPASVQSSGGSVYSVSCNDCGATYIGETGMSVAIRMVEHGRHSDGNGSTCLANVCGRALLTRDRVDRANRMEGIWGGIRFSVWVTEGCEQGCKYSALLSISAYAKIPFLDILIIRTASTFHTTVYYKKQCPPSYTHFNSHCPISHKINIIRTLTKRIFTHCSLDIFKETARNLIISHLSKASFQLEFISRYSYTPGPSNLPIIYRSLCFLPYSPSSVDIARSLKTYGIRIIYKNSSNLLTPLRHPYTKSYAPPQIPSILLARSTLSRVSNALPHTLARQVDPLPSECLNILETSPIMTPGHSFISTLSILAILLTPTTPLYIIETFITSTND</sequence>
<keyword evidence="3" id="KW-1185">Reference proteome</keyword>
<protein>
    <recommendedName>
        <fullName evidence="1">Helix-turn-helix domain-containing protein</fullName>
    </recommendedName>
</protein>
<accession>A0ABY6KZ25</accession>
<dbReference type="PANTHER" id="PTHR21301:SF11">
    <property type="entry name" value="GIY-YIG DOMAIN-CONTAINING PROTEIN"/>
    <property type="match status" value="1"/>
</dbReference>
<evidence type="ECO:0000313" key="3">
    <source>
        <dbReference type="Proteomes" id="UP001235939"/>
    </source>
</evidence>
<evidence type="ECO:0000313" key="2">
    <source>
        <dbReference type="EMBL" id="UYV74142.1"/>
    </source>
</evidence>
<evidence type="ECO:0000259" key="1">
    <source>
        <dbReference type="Pfam" id="PF26215"/>
    </source>
</evidence>
<proteinExistence type="predicted"/>